<keyword evidence="1" id="KW-0175">Coiled coil</keyword>
<dbReference type="Gene3D" id="3.30.2320.30">
    <property type="entry name" value="ATP synthase, E subunit, C-terminal"/>
    <property type="match status" value="1"/>
</dbReference>
<organism evidence="2 3">
    <name type="scientific">Anaerosphaera aminiphila DSM 21120</name>
    <dbReference type="NCBI Taxonomy" id="1120995"/>
    <lineage>
        <taxon>Bacteria</taxon>
        <taxon>Bacillati</taxon>
        <taxon>Bacillota</taxon>
        <taxon>Tissierellia</taxon>
        <taxon>Tissierellales</taxon>
        <taxon>Peptoniphilaceae</taxon>
        <taxon>Anaerosphaera</taxon>
    </lineage>
</organism>
<evidence type="ECO:0008006" key="4">
    <source>
        <dbReference type="Google" id="ProtNLM"/>
    </source>
</evidence>
<evidence type="ECO:0000256" key="1">
    <source>
        <dbReference type="SAM" id="Coils"/>
    </source>
</evidence>
<dbReference type="RefSeq" id="WP_073184789.1">
    <property type="nucleotide sequence ID" value="NZ_FQXI01000008.1"/>
</dbReference>
<evidence type="ECO:0000313" key="2">
    <source>
        <dbReference type="EMBL" id="SHH41122.1"/>
    </source>
</evidence>
<protein>
    <recommendedName>
        <fullName evidence="4">V/A-type H+-transporting ATPase subunit E</fullName>
    </recommendedName>
</protein>
<keyword evidence="3" id="KW-1185">Reference proteome</keyword>
<dbReference type="EMBL" id="FQXI01000008">
    <property type="protein sequence ID" value="SHH41122.1"/>
    <property type="molecule type" value="Genomic_DNA"/>
</dbReference>
<feature type="coiled-coil region" evidence="1">
    <location>
        <begin position="17"/>
        <end position="51"/>
    </location>
</feature>
<dbReference type="STRING" id="1120995.SAMN02745245_01265"/>
<sequence>MILLENKLDIFEKIVFLDKEKECLEKLVEEKSKVQKDLEDKEKELDGVKAEIIERRVNLANRQKYEMISEVNENSRILELQKDEELLSKLIEELYKKVLSFVETDEYLNFVANKFKGAVCDLKQGKYIVGILDEDREKLSKKLIEIAEDKNLELEYEKLPTQYLGGFTISDYNKTYTIDGSFKTMIEESRYDIGKLLHSTLKKAGGEI</sequence>
<dbReference type="SUPFAM" id="SSF160527">
    <property type="entry name" value="V-type ATPase subunit E-like"/>
    <property type="match status" value="1"/>
</dbReference>
<proteinExistence type="predicted"/>
<dbReference type="InterPro" id="IPR038495">
    <property type="entry name" value="ATPase_E_C"/>
</dbReference>
<name>A0A1M5SRH1_9FIRM</name>
<gene>
    <name evidence="2" type="ORF">SAMN02745245_01265</name>
</gene>
<dbReference type="AlphaFoldDB" id="A0A1M5SRH1"/>
<reference evidence="2 3" key="1">
    <citation type="submission" date="2016-11" db="EMBL/GenBank/DDBJ databases">
        <authorList>
            <person name="Jaros S."/>
            <person name="Januszkiewicz K."/>
            <person name="Wedrychowicz H."/>
        </authorList>
    </citation>
    <scope>NUCLEOTIDE SEQUENCE [LARGE SCALE GENOMIC DNA]</scope>
    <source>
        <strain evidence="2 3">DSM 21120</strain>
    </source>
</reference>
<accession>A0A1M5SRH1</accession>
<evidence type="ECO:0000313" key="3">
    <source>
        <dbReference type="Proteomes" id="UP000184032"/>
    </source>
</evidence>
<dbReference type="OrthoDB" id="1725377at2"/>
<dbReference type="Proteomes" id="UP000184032">
    <property type="component" value="Unassembled WGS sequence"/>
</dbReference>